<dbReference type="InterPro" id="IPR023214">
    <property type="entry name" value="HAD_sf"/>
</dbReference>
<dbReference type="Gene3D" id="1.20.120.710">
    <property type="entry name" value="Haloacid dehalogenase hydrolase-like domain"/>
    <property type="match status" value="1"/>
</dbReference>
<dbReference type="InterPro" id="IPR036412">
    <property type="entry name" value="HAD-like_sf"/>
</dbReference>
<protein>
    <recommendedName>
        <fullName evidence="7">HAD family hydrolase</fullName>
    </recommendedName>
</protein>
<evidence type="ECO:0000256" key="3">
    <source>
        <dbReference type="ARBA" id="ARBA00022801"/>
    </source>
</evidence>
<reference evidence="5 6" key="1">
    <citation type="submission" date="2016-08" db="EMBL/GenBank/DDBJ databases">
        <title>Genome sequencing of Paenibacillus sp. TI45-13ar, isolated from Korean traditional nuruk.</title>
        <authorList>
            <person name="Kim S.-J."/>
        </authorList>
    </citation>
    <scope>NUCLEOTIDE SEQUENCE [LARGE SCALE GENOMIC DNA]</scope>
    <source>
        <strain evidence="5 6">TI45-13ar</strain>
    </source>
</reference>
<evidence type="ECO:0000313" key="6">
    <source>
        <dbReference type="Proteomes" id="UP000094578"/>
    </source>
</evidence>
<evidence type="ECO:0000313" key="5">
    <source>
        <dbReference type="EMBL" id="ODP28792.1"/>
    </source>
</evidence>
<sequence length="247" mass="28832">MNPQQIGIFFDVDDTLYDHLQPLFEALQQVIPQQQESLSYSDVYQRFRYYSEVLVSPQNPQALPLEEMRYQRFILTLKEFEIEITEEQAKQMQAVYIGSQYNIRPYDGVVELIHELMDQGYTVGLLTNGPAEHQWKKICALHMDQVFARDRIFISGEVGLEKPDPAIFNYVNRLTDTKPEHSFFIGDSWRNDVVGAVSAHWHMIWFNARHAPRESNHQPDTEALNYTEIRTQLLAMIAKQFDSSSID</sequence>
<dbReference type="GO" id="GO:0046872">
    <property type="term" value="F:metal ion binding"/>
    <property type="evidence" value="ECO:0007669"/>
    <property type="project" value="UniProtKB-KW"/>
</dbReference>
<evidence type="ECO:0000256" key="1">
    <source>
        <dbReference type="ARBA" id="ARBA00001946"/>
    </source>
</evidence>
<evidence type="ECO:0000256" key="4">
    <source>
        <dbReference type="ARBA" id="ARBA00022842"/>
    </source>
</evidence>
<dbReference type="RefSeq" id="WP_069327199.1">
    <property type="nucleotide sequence ID" value="NZ_MDER01000034.1"/>
</dbReference>
<dbReference type="PANTHER" id="PTHR46470:SF2">
    <property type="entry name" value="GLYCERALDEHYDE 3-PHOSPHATE PHOSPHATASE"/>
    <property type="match status" value="1"/>
</dbReference>
<gene>
    <name evidence="5" type="ORF">PTI45_01768</name>
</gene>
<dbReference type="PATRIC" id="fig|1886670.3.peg.1799"/>
<dbReference type="EMBL" id="MDER01000034">
    <property type="protein sequence ID" value="ODP28792.1"/>
    <property type="molecule type" value="Genomic_DNA"/>
</dbReference>
<organism evidence="5 6">
    <name type="scientific">Paenibacillus nuruki</name>
    <dbReference type="NCBI Taxonomy" id="1886670"/>
    <lineage>
        <taxon>Bacteria</taxon>
        <taxon>Bacillati</taxon>
        <taxon>Bacillota</taxon>
        <taxon>Bacilli</taxon>
        <taxon>Bacillales</taxon>
        <taxon>Paenibacillaceae</taxon>
        <taxon>Paenibacillus</taxon>
    </lineage>
</organism>
<accession>A0A1E3L4Q3</accession>
<dbReference type="AlphaFoldDB" id="A0A1E3L4Q3"/>
<dbReference type="Gene3D" id="3.40.50.1000">
    <property type="entry name" value="HAD superfamily/HAD-like"/>
    <property type="match status" value="1"/>
</dbReference>
<dbReference type="SUPFAM" id="SSF56784">
    <property type="entry name" value="HAD-like"/>
    <property type="match status" value="1"/>
</dbReference>
<evidence type="ECO:0000256" key="2">
    <source>
        <dbReference type="ARBA" id="ARBA00022723"/>
    </source>
</evidence>
<dbReference type="InterPro" id="IPR006439">
    <property type="entry name" value="HAD-SF_hydro_IA"/>
</dbReference>
<dbReference type="SFLD" id="SFLDG01129">
    <property type="entry name" value="C1.5:_HAD__Beta-PGM__Phosphata"/>
    <property type="match status" value="1"/>
</dbReference>
<dbReference type="STRING" id="1886670.PTI45_01768"/>
<dbReference type="PRINTS" id="PR00413">
    <property type="entry name" value="HADHALOGNASE"/>
</dbReference>
<dbReference type="Proteomes" id="UP000094578">
    <property type="component" value="Unassembled WGS sequence"/>
</dbReference>
<proteinExistence type="predicted"/>
<comment type="cofactor">
    <cofactor evidence="1">
        <name>Mg(2+)</name>
        <dbReference type="ChEBI" id="CHEBI:18420"/>
    </cofactor>
</comment>
<comment type="caution">
    <text evidence="5">The sequence shown here is derived from an EMBL/GenBank/DDBJ whole genome shotgun (WGS) entry which is preliminary data.</text>
</comment>
<keyword evidence="6" id="KW-1185">Reference proteome</keyword>
<evidence type="ECO:0008006" key="7">
    <source>
        <dbReference type="Google" id="ProtNLM"/>
    </source>
</evidence>
<dbReference type="SFLD" id="SFLDS00003">
    <property type="entry name" value="Haloacid_Dehalogenase"/>
    <property type="match status" value="1"/>
</dbReference>
<dbReference type="Pfam" id="PF00702">
    <property type="entry name" value="Hydrolase"/>
    <property type="match status" value="1"/>
</dbReference>
<dbReference type="GO" id="GO:0016791">
    <property type="term" value="F:phosphatase activity"/>
    <property type="evidence" value="ECO:0007669"/>
    <property type="project" value="TreeGrafter"/>
</dbReference>
<keyword evidence="4" id="KW-0460">Magnesium</keyword>
<name>A0A1E3L4Q3_9BACL</name>
<keyword evidence="2" id="KW-0479">Metal-binding</keyword>
<dbReference type="NCBIfam" id="TIGR01549">
    <property type="entry name" value="HAD-SF-IA-v1"/>
    <property type="match status" value="1"/>
</dbReference>
<keyword evidence="3" id="KW-0378">Hydrolase</keyword>
<dbReference type="PANTHER" id="PTHR46470">
    <property type="entry name" value="N-ACYLNEURAMINATE-9-PHOSPHATASE"/>
    <property type="match status" value="1"/>
</dbReference>
<dbReference type="InterPro" id="IPR051400">
    <property type="entry name" value="HAD-like_hydrolase"/>
</dbReference>
<dbReference type="GO" id="GO:0044281">
    <property type="term" value="P:small molecule metabolic process"/>
    <property type="evidence" value="ECO:0007669"/>
    <property type="project" value="UniProtKB-ARBA"/>
</dbReference>